<organism evidence="1">
    <name type="scientific">viral metagenome</name>
    <dbReference type="NCBI Taxonomy" id="1070528"/>
    <lineage>
        <taxon>unclassified sequences</taxon>
        <taxon>metagenomes</taxon>
        <taxon>organismal metagenomes</taxon>
    </lineage>
</organism>
<sequence length="72" mass="7887">MVDRNHFTHSGSDDFNSKLEEGGSVLLVSINRDGEKFTPGQNVYGKALQNDSIKEYTRICSLENLRAPGASA</sequence>
<proteinExistence type="predicted"/>
<evidence type="ECO:0000313" key="1">
    <source>
        <dbReference type="EMBL" id="QHS97642.1"/>
    </source>
</evidence>
<name>A0A6C0BZY0_9ZZZZ</name>
<dbReference type="EMBL" id="MN739301">
    <property type="protein sequence ID" value="QHS97642.1"/>
    <property type="molecule type" value="Genomic_DNA"/>
</dbReference>
<dbReference type="AlphaFoldDB" id="A0A6C0BZY0"/>
<reference evidence="1" key="1">
    <citation type="journal article" date="2020" name="Nature">
        <title>Giant virus diversity and host interactions through global metagenomics.</title>
        <authorList>
            <person name="Schulz F."/>
            <person name="Roux S."/>
            <person name="Paez-Espino D."/>
            <person name="Jungbluth S."/>
            <person name="Walsh D.A."/>
            <person name="Denef V.J."/>
            <person name="McMahon K.D."/>
            <person name="Konstantinidis K.T."/>
            <person name="Eloe-Fadrosh E.A."/>
            <person name="Kyrpides N.C."/>
            <person name="Woyke T."/>
        </authorList>
    </citation>
    <scope>NUCLEOTIDE SEQUENCE</scope>
    <source>
        <strain evidence="1">GVMAG-M-3300020182-33</strain>
    </source>
</reference>
<accession>A0A6C0BZY0</accession>
<protein>
    <submittedName>
        <fullName evidence="1">Uncharacterized protein</fullName>
    </submittedName>
</protein>